<comment type="caution">
    <text evidence="9">The sequence shown here is derived from an EMBL/GenBank/DDBJ whole genome shotgun (WGS) entry which is preliminary data.</text>
</comment>
<evidence type="ECO:0000256" key="4">
    <source>
        <dbReference type="ARBA" id="ARBA00022737"/>
    </source>
</evidence>
<evidence type="ECO:0000313" key="9">
    <source>
        <dbReference type="EMBL" id="MCD1293406.1"/>
    </source>
</evidence>
<keyword evidence="1" id="KW-0813">Transport</keyword>
<dbReference type="EMBL" id="PGCK01000001">
    <property type="protein sequence ID" value="MCD1293406.1"/>
    <property type="molecule type" value="Genomic_DNA"/>
</dbReference>
<dbReference type="PANTHER" id="PTHR43687:SF6">
    <property type="entry name" value="L-ASPARTATE SEMIALDEHYDE SULFURTRANSFERASE IRON-SULFUR SUBUNIT"/>
    <property type="match status" value="1"/>
</dbReference>
<keyword evidence="10" id="KW-1185">Reference proteome</keyword>
<name>A0AAP2RAP1_9EURY</name>
<evidence type="ECO:0000256" key="7">
    <source>
        <dbReference type="ARBA" id="ARBA00023014"/>
    </source>
</evidence>
<organism evidence="9 10">
    <name type="scientific">Methanooceanicella nereidis</name>
    <dbReference type="NCBI Taxonomy" id="2052831"/>
    <lineage>
        <taxon>Archaea</taxon>
        <taxon>Methanobacteriati</taxon>
        <taxon>Methanobacteriota</taxon>
        <taxon>Stenosarchaea group</taxon>
        <taxon>Methanomicrobia</taxon>
        <taxon>Methanocellales</taxon>
        <taxon>Methanocellaceae</taxon>
        <taxon>Methanooceanicella</taxon>
    </lineage>
</organism>
<dbReference type="AlphaFoldDB" id="A0AAP2RAP1"/>
<dbReference type="GO" id="GO:0051539">
    <property type="term" value="F:4 iron, 4 sulfur cluster binding"/>
    <property type="evidence" value="ECO:0007669"/>
    <property type="project" value="UniProtKB-KW"/>
</dbReference>
<dbReference type="SUPFAM" id="SSF54862">
    <property type="entry name" value="4Fe-4S ferredoxins"/>
    <property type="match status" value="1"/>
</dbReference>
<evidence type="ECO:0000256" key="5">
    <source>
        <dbReference type="ARBA" id="ARBA00022982"/>
    </source>
</evidence>
<dbReference type="InterPro" id="IPR017900">
    <property type="entry name" value="4Fe4S_Fe_S_CS"/>
</dbReference>
<dbReference type="InterPro" id="IPR050572">
    <property type="entry name" value="Fe-S_Ferredoxin"/>
</dbReference>
<dbReference type="PANTHER" id="PTHR43687">
    <property type="entry name" value="ADENYLYLSULFATE REDUCTASE, BETA SUBUNIT"/>
    <property type="match status" value="1"/>
</dbReference>
<evidence type="ECO:0000259" key="8">
    <source>
        <dbReference type="PROSITE" id="PS51379"/>
    </source>
</evidence>
<gene>
    <name evidence="9" type="ORF">CUJ83_00135</name>
</gene>
<keyword evidence="4" id="KW-0677">Repeat</keyword>
<protein>
    <recommendedName>
        <fullName evidence="8">4Fe-4S ferredoxin-type domain-containing protein</fullName>
    </recommendedName>
</protein>
<dbReference type="Pfam" id="PF04015">
    <property type="entry name" value="DUF362"/>
    <property type="match status" value="1"/>
</dbReference>
<accession>A0AAP2RAP1</accession>
<keyword evidence="6" id="KW-0408">Iron</keyword>
<sequence>MPFEVSVIKCDTYEEEKLTAAVKDSLAPLGGLESVVKKGDRVLIKLNLLSSKEPGKAVTTNPALVKTVVKMVQQLGAVPIVGDSPGGRNTGSSYETLLERTGIRQIADDTGCEVVNFDEEKLDVVSDKSRVFKKLTVAKIVTDVDAVICLPKLKTHQFIYYTGAVKLLYGYVPGMLKTEYHLHTGKDVNVFADLLLDIYESFTPQINIMDAIVGMEGPGPQSGIPRNVGLIISSKSGPALDLVATSVIGFDPMIVPTIKKAYERGIGPSGTGEIKIFGEPLENVMVEDFKKPETLMMAMVPPVFMNLASRLLGTRPVIDASMCVMCGKCARDCPPKAISFKKGAVPAINYNACLRCYCCQELCPEGAVKVTLPLIRKLLKT</sequence>
<dbReference type="GO" id="GO:0016491">
    <property type="term" value="F:oxidoreductase activity"/>
    <property type="evidence" value="ECO:0007669"/>
    <property type="project" value="UniProtKB-ARBA"/>
</dbReference>
<evidence type="ECO:0000256" key="2">
    <source>
        <dbReference type="ARBA" id="ARBA00022485"/>
    </source>
</evidence>
<dbReference type="PROSITE" id="PS51379">
    <property type="entry name" value="4FE4S_FER_2"/>
    <property type="match status" value="2"/>
</dbReference>
<reference evidence="9 10" key="1">
    <citation type="submission" date="2017-11" db="EMBL/GenBank/DDBJ databases">
        <title>Isolation and Characterization of Family Methanocellaceae Species from Potential Methane Hydrate Area Offshore Southwestern Taiwan.</title>
        <authorList>
            <person name="Zhang W.-L."/>
            <person name="Chen W.-C."/>
            <person name="Lai M.-C."/>
            <person name="Chen S.-C."/>
        </authorList>
    </citation>
    <scope>NUCLEOTIDE SEQUENCE [LARGE SCALE GENOMIC DNA]</scope>
    <source>
        <strain evidence="9 10">CWC-04</strain>
    </source>
</reference>
<keyword evidence="3" id="KW-0479">Metal-binding</keyword>
<evidence type="ECO:0000256" key="3">
    <source>
        <dbReference type="ARBA" id="ARBA00022723"/>
    </source>
</evidence>
<dbReference type="GO" id="GO:0046872">
    <property type="term" value="F:metal ion binding"/>
    <property type="evidence" value="ECO:0007669"/>
    <property type="project" value="UniProtKB-KW"/>
</dbReference>
<dbReference type="PROSITE" id="PS00198">
    <property type="entry name" value="4FE4S_FER_1"/>
    <property type="match status" value="2"/>
</dbReference>
<proteinExistence type="predicted"/>
<keyword evidence="5" id="KW-0249">Electron transport</keyword>
<evidence type="ECO:0000256" key="1">
    <source>
        <dbReference type="ARBA" id="ARBA00022448"/>
    </source>
</evidence>
<dbReference type="Gene3D" id="3.30.70.20">
    <property type="match status" value="1"/>
</dbReference>
<dbReference type="Pfam" id="PF13237">
    <property type="entry name" value="Fer4_10"/>
    <property type="match status" value="1"/>
</dbReference>
<evidence type="ECO:0000256" key="6">
    <source>
        <dbReference type="ARBA" id="ARBA00023004"/>
    </source>
</evidence>
<evidence type="ECO:0000313" key="10">
    <source>
        <dbReference type="Proteomes" id="UP001320159"/>
    </source>
</evidence>
<keyword evidence="7" id="KW-0411">Iron-sulfur</keyword>
<dbReference type="InterPro" id="IPR007160">
    <property type="entry name" value="DUF362"/>
</dbReference>
<dbReference type="InterPro" id="IPR017896">
    <property type="entry name" value="4Fe4S_Fe-S-bd"/>
</dbReference>
<dbReference type="RefSeq" id="WP_230739145.1">
    <property type="nucleotide sequence ID" value="NZ_PGCK01000001.1"/>
</dbReference>
<feature type="domain" description="4Fe-4S ferredoxin-type" evidence="8">
    <location>
        <begin position="314"/>
        <end position="343"/>
    </location>
</feature>
<feature type="domain" description="4Fe-4S ferredoxin-type" evidence="8">
    <location>
        <begin position="344"/>
        <end position="373"/>
    </location>
</feature>
<keyword evidence="2" id="KW-0004">4Fe-4S</keyword>
<dbReference type="Proteomes" id="UP001320159">
    <property type="component" value="Unassembled WGS sequence"/>
</dbReference>